<protein>
    <submittedName>
        <fullName evidence="1">Uncharacterized protein</fullName>
    </submittedName>
</protein>
<dbReference type="KEGG" id="fox:FOXG_18005"/>
<dbReference type="EMBL" id="DS231696">
    <property type="protein sequence ID" value="KNA95518.1"/>
    <property type="molecule type" value="Genomic_DNA"/>
</dbReference>
<dbReference type="GeneID" id="28958711"/>
<dbReference type="RefSeq" id="XP_018233562.1">
    <property type="nucleotide sequence ID" value="XM_018398045.1"/>
</dbReference>
<accession>A0A0J9U9L2</accession>
<dbReference type="EMBL" id="DS231696">
    <property type="protein sequence ID" value="KNA95515.1"/>
    <property type="molecule type" value="Genomic_DNA"/>
</dbReference>
<dbReference type="VEuPathDB" id="FungiDB:FOXG_18005"/>
<dbReference type="RefSeq" id="XP_018233561.1">
    <property type="nucleotide sequence ID" value="XM_018398044.1"/>
</dbReference>
<dbReference type="RefSeq" id="XP_018233564.1">
    <property type="nucleotide sequence ID" value="XM_018398047.1"/>
</dbReference>
<dbReference type="Proteomes" id="UP000009097">
    <property type="component" value="Unassembled WGS sequence"/>
</dbReference>
<evidence type="ECO:0000313" key="1">
    <source>
        <dbReference type="EMBL" id="KNA95517.1"/>
    </source>
</evidence>
<dbReference type="EMBL" id="DS231696">
    <property type="protein sequence ID" value="KNA95517.1"/>
    <property type="molecule type" value="Genomic_DNA"/>
</dbReference>
<reference evidence="1" key="2">
    <citation type="journal article" date="2010" name="Nature">
        <title>Comparative genomics reveals mobile pathogenicity chromosomes in Fusarium.</title>
        <authorList>
            <person name="Ma L.J."/>
            <person name="van der Does H.C."/>
            <person name="Borkovich K.A."/>
            <person name="Coleman J.J."/>
            <person name="Daboussi M.J."/>
            <person name="Di Pietro A."/>
            <person name="Dufresne M."/>
            <person name="Freitag M."/>
            <person name="Grabherr M."/>
            <person name="Henrissat B."/>
            <person name="Houterman P.M."/>
            <person name="Kang S."/>
            <person name="Shim W.B."/>
            <person name="Woloshuk C."/>
            <person name="Xie X."/>
            <person name="Xu J.R."/>
            <person name="Antoniw J."/>
            <person name="Baker S.E."/>
            <person name="Bluhm B.H."/>
            <person name="Breakspear A."/>
            <person name="Brown D.W."/>
            <person name="Butchko R.A."/>
            <person name="Chapman S."/>
            <person name="Coulson R."/>
            <person name="Coutinho P.M."/>
            <person name="Danchin E.G."/>
            <person name="Diener A."/>
            <person name="Gale L.R."/>
            <person name="Gardiner D.M."/>
            <person name="Goff S."/>
            <person name="Hammond-Kosack K.E."/>
            <person name="Hilburn K."/>
            <person name="Hua-Van A."/>
            <person name="Jonkers W."/>
            <person name="Kazan K."/>
            <person name="Kodira C.D."/>
            <person name="Koehrsen M."/>
            <person name="Kumar L."/>
            <person name="Lee Y.H."/>
            <person name="Li L."/>
            <person name="Manners J.M."/>
            <person name="Miranda-Saavedra D."/>
            <person name="Mukherjee M."/>
            <person name="Park G."/>
            <person name="Park J."/>
            <person name="Park S.Y."/>
            <person name="Proctor R.H."/>
            <person name="Regev A."/>
            <person name="Ruiz-Roldan M.C."/>
            <person name="Sain D."/>
            <person name="Sakthikumar S."/>
            <person name="Sykes S."/>
            <person name="Schwartz D.C."/>
            <person name="Turgeon B.G."/>
            <person name="Wapinski I."/>
            <person name="Yoder O."/>
            <person name="Young S."/>
            <person name="Zeng Q."/>
            <person name="Zhou S."/>
            <person name="Galagan J."/>
            <person name="Cuomo C.A."/>
            <person name="Kistler H.C."/>
            <person name="Rep M."/>
        </authorList>
    </citation>
    <scope>NUCLEOTIDE SEQUENCE [LARGE SCALE GENOMIC DNA]</scope>
    <source>
        <strain evidence="1">4287</strain>
    </source>
</reference>
<gene>
    <name evidence="1" type="ORF">FOXG_18005</name>
</gene>
<name>A0A0J9U9L2_FUSO4</name>
<dbReference type="RefSeq" id="XP_018233563.1">
    <property type="nucleotide sequence ID" value="XM_018398046.1"/>
</dbReference>
<dbReference type="AlphaFoldDB" id="A0A0J9U9L2"/>
<organism evidence="1 2">
    <name type="scientific">Fusarium oxysporum f. sp. lycopersici (strain 4287 / CBS 123668 / FGSC 9935 / NRRL 34936)</name>
    <name type="common">Fusarium vascular wilt of tomato</name>
    <dbReference type="NCBI Taxonomy" id="426428"/>
    <lineage>
        <taxon>Eukaryota</taxon>
        <taxon>Fungi</taxon>
        <taxon>Dikarya</taxon>
        <taxon>Ascomycota</taxon>
        <taxon>Pezizomycotina</taxon>
        <taxon>Sordariomycetes</taxon>
        <taxon>Hypocreomycetidae</taxon>
        <taxon>Hypocreales</taxon>
        <taxon>Nectriaceae</taxon>
        <taxon>Fusarium</taxon>
        <taxon>Fusarium oxysporum species complex</taxon>
    </lineage>
</organism>
<evidence type="ECO:0000313" key="2">
    <source>
        <dbReference type="Proteomes" id="UP000009097"/>
    </source>
</evidence>
<proteinExistence type="predicted"/>
<dbReference type="EMBL" id="DS231696">
    <property type="protein sequence ID" value="KNA95516.1"/>
    <property type="molecule type" value="Genomic_DNA"/>
</dbReference>
<sequence>MIRFISVETTIHNRCGAVHIRPSAMDGGPPAVTWLSLGCTLPMPGLTFIAQALAERRFRFVARLNFSVAFRSQHRHKATPPNPSPPLFLATHLILSSIGRSSLIRNKTHTLVRSQSRGVPDVPSTQLLP</sequence>
<reference evidence="1" key="1">
    <citation type="submission" date="2007-04" db="EMBL/GenBank/DDBJ databases">
        <authorList>
            <consortium name="The Broad Institute Genome Sequencing Platform"/>
            <person name="Birren B."/>
            <person name="Lander E."/>
            <person name="Galagan J."/>
            <person name="Nusbaum C."/>
            <person name="Devon K."/>
            <person name="Ma L.-J."/>
            <person name="Jaffe D."/>
            <person name="Butler J."/>
            <person name="Alvarez P."/>
            <person name="Gnerre S."/>
            <person name="Grabherr M."/>
            <person name="Kleber M."/>
            <person name="Mauceli E."/>
            <person name="Brockman W."/>
            <person name="MacCallum I.A."/>
            <person name="Young S."/>
            <person name="LaButti K."/>
            <person name="DeCaprio D."/>
            <person name="Crawford M."/>
            <person name="Koehrsen M."/>
            <person name="Engels R."/>
            <person name="Montgomery P."/>
            <person name="Pearson M."/>
            <person name="Howarth C."/>
            <person name="Larson L."/>
            <person name="White J."/>
            <person name="O'Leary S."/>
            <person name="Kodira C."/>
            <person name="Zeng Q."/>
            <person name="Yandava C."/>
            <person name="Alvarado L."/>
            <person name="Kistler C."/>
            <person name="Shim W.-B."/>
            <person name="Kang S."/>
            <person name="Woloshuk C."/>
        </authorList>
    </citation>
    <scope>NUCLEOTIDE SEQUENCE</scope>
    <source>
        <strain evidence="1">4287</strain>
    </source>
</reference>